<evidence type="ECO:0000313" key="1">
    <source>
        <dbReference type="EMBL" id="MBJ6598991.1"/>
    </source>
</evidence>
<reference evidence="1" key="1">
    <citation type="submission" date="2020-12" db="EMBL/GenBank/DDBJ databases">
        <title>Molecular epidemiology of VIM- metallo-b-lactamase-producing Enterobacter cloacae complex isolated in France between 2015 and 2018.</title>
        <authorList>
            <person name="Emeraud C."/>
            <person name="Petit C."/>
            <person name="Bonnin R."/>
            <person name="Naas T."/>
            <person name="Dortet L."/>
        </authorList>
    </citation>
    <scope>NUCLEOTIDE SEQUENCE</scope>
    <source>
        <strain evidence="1">170C2</strain>
    </source>
</reference>
<proteinExistence type="predicted"/>
<gene>
    <name evidence="1" type="ORF">JGT27_25330</name>
</gene>
<feature type="non-terminal residue" evidence="1">
    <location>
        <position position="1"/>
    </location>
</feature>
<name>A0A8I1KCU6_ENTAS</name>
<dbReference type="AlphaFoldDB" id="A0A8I1KCU6"/>
<comment type="caution">
    <text evidence="1">The sequence shown here is derived from an EMBL/GenBank/DDBJ whole genome shotgun (WGS) entry which is preliminary data.</text>
</comment>
<sequence length="211" mass="24435">KALARATDRLERGSGLTIWLNLRWYPLIMQFYAFGIAAFENKKYDTLFNIFFVKLDSSLSSNGKPLYFTEAISNAILELTRQDVFKQLPGFERHFVPMSDHLHTILQPLIDDTLFIGKNYENAFDDFECFFALVIADLHYQQDRTVWGPIGRFGWKEKRSYNSPLSNMIKEAKEQGVNWAPLKCGFFGGDISRFSLVADEYLKAISSLPWY</sequence>
<evidence type="ECO:0000313" key="2">
    <source>
        <dbReference type="Proteomes" id="UP000641429"/>
    </source>
</evidence>
<dbReference type="Proteomes" id="UP000641429">
    <property type="component" value="Unassembled WGS sequence"/>
</dbReference>
<organism evidence="1 2">
    <name type="scientific">Enterobacter asburiae</name>
    <dbReference type="NCBI Taxonomy" id="61645"/>
    <lineage>
        <taxon>Bacteria</taxon>
        <taxon>Pseudomonadati</taxon>
        <taxon>Pseudomonadota</taxon>
        <taxon>Gammaproteobacteria</taxon>
        <taxon>Enterobacterales</taxon>
        <taxon>Enterobacteriaceae</taxon>
        <taxon>Enterobacter</taxon>
        <taxon>Enterobacter cloacae complex</taxon>
    </lineage>
</organism>
<dbReference type="EMBL" id="JAELXN010000194">
    <property type="protein sequence ID" value="MBJ6598991.1"/>
    <property type="molecule type" value="Genomic_DNA"/>
</dbReference>
<accession>A0A8I1KCU6</accession>
<protein>
    <submittedName>
        <fullName evidence="1">Caspase family protein</fullName>
    </submittedName>
</protein>